<evidence type="ECO:0000256" key="2">
    <source>
        <dbReference type="ARBA" id="ARBA00023015"/>
    </source>
</evidence>
<feature type="domain" description="HTH lysR-type" evidence="5">
    <location>
        <begin position="19"/>
        <end position="69"/>
    </location>
</feature>
<dbReference type="EMBL" id="JBHPON010000001">
    <property type="protein sequence ID" value="MFC6035508.1"/>
    <property type="molecule type" value="Genomic_DNA"/>
</dbReference>
<dbReference type="RefSeq" id="WP_379879158.1">
    <property type="nucleotide sequence ID" value="NZ_JBHPON010000001.1"/>
</dbReference>
<dbReference type="Gene3D" id="3.40.190.10">
    <property type="entry name" value="Periplasmic binding protein-like II"/>
    <property type="match status" value="2"/>
</dbReference>
<name>A0ABW1KYI8_9PROT</name>
<dbReference type="Pfam" id="PF03466">
    <property type="entry name" value="LysR_substrate"/>
    <property type="match status" value="1"/>
</dbReference>
<dbReference type="InterPro" id="IPR036390">
    <property type="entry name" value="WH_DNA-bd_sf"/>
</dbReference>
<dbReference type="InterPro" id="IPR005119">
    <property type="entry name" value="LysR_subst-bd"/>
</dbReference>
<dbReference type="PANTHER" id="PTHR30118">
    <property type="entry name" value="HTH-TYPE TRANSCRIPTIONAL REGULATOR LEUO-RELATED"/>
    <property type="match status" value="1"/>
</dbReference>
<dbReference type="Gene3D" id="1.10.10.10">
    <property type="entry name" value="Winged helix-like DNA-binding domain superfamily/Winged helix DNA-binding domain"/>
    <property type="match status" value="1"/>
</dbReference>
<dbReference type="InterPro" id="IPR050389">
    <property type="entry name" value="LysR-type_TF"/>
</dbReference>
<dbReference type="CDD" id="cd08417">
    <property type="entry name" value="PBP2_Nitroaromatics_like"/>
    <property type="match status" value="1"/>
</dbReference>
<sequence>MTAIQDVHIRKLDIGMLWALYMLLEKKSISGVAREIGLSQPALSHSLGKMREIFNDPLLIREGNQLVLTPCAISLRNKLEDLMPSVQNLFDPLEFDPSTSKQTLKIAITDHAGQVLLPEVLRRLAELAPEMETTISIIPNRQTDLADLDEGRFDTRVGWLKTLPANWRKRKLCDERIVLVCDPDNEQLAKKKGKLSPKEFVHLRHVALDSDRPIYPNIVDSLLAKQGLKRKVVARVSHFAIVPYIIAKSNLCAIFPERLAKTYADQGLVKVVELAMEFPDSEISMAWHPRVHYDPAHMWLRKIIVDTTKDMLTAL</sequence>
<keyword evidence="3" id="KW-0238">DNA-binding</keyword>
<dbReference type="InterPro" id="IPR000847">
    <property type="entry name" value="LysR_HTH_N"/>
</dbReference>
<reference evidence="6 7" key="1">
    <citation type="submission" date="2024-09" db="EMBL/GenBank/DDBJ databases">
        <authorList>
            <person name="Zhang Z.-H."/>
        </authorList>
    </citation>
    <scope>NUCLEOTIDE SEQUENCE [LARGE SCALE GENOMIC DNA]</scope>
    <source>
        <strain evidence="6 7">HHTR114</strain>
    </source>
</reference>
<keyword evidence="7" id="KW-1185">Reference proteome</keyword>
<evidence type="ECO:0000259" key="5">
    <source>
        <dbReference type="PROSITE" id="PS50931"/>
    </source>
</evidence>
<protein>
    <submittedName>
        <fullName evidence="6">LysR family transcriptional regulator</fullName>
    </submittedName>
</protein>
<dbReference type="Proteomes" id="UP001596116">
    <property type="component" value="Unassembled WGS sequence"/>
</dbReference>
<gene>
    <name evidence="6" type="ORF">ACFMB1_08145</name>
</gene>
<evidence type="ECO:0000313" key="7">
    <source>
        <dbReference type="Proteomes" id="UP001596116"/>
    </source>
</evidence>
<comment type="caution">
    <text evidence="6">The sequence shown here is derived from an EMBL/GenBank/DDBJ whole genome shotgun (WGS) entry which is preliminary data.</text>
</comment>
<dbReference type="PROSITE" id="PS50931">
    <property type="entry name" value="HTH_LYSR"/>
    <property type="match status" value="1"/>
</dbReference>
<comment type="similarity">
    <text evidence="1">Belongs to the LysR transcriptional regulatory family.</text>
</comment>
<proteinExistence type="inferred from homology"/>
<dbReference type="SUPFAM" id="SSF46785">
    <property type="entry name" value="Winged helix' DNA-binding domain"/>
    <property type="match status" value="1"/>
</dbReference>
<keyword evidence="2" id="KW-0805">Transcription regulation</keyword>
<dbReference type="SUPFAM" id="SSF53850">
    <property type="entry name" value="Periplasmic binding protein-like II"/>
    <property type="match status" value="1"/>
</dbReference>
<organism evidence="6 7">
    <name type="scientific">Hyphococcus aureus</name>
    <dbReference type="NCBI Taxonomy" id="2666033"/>
    <lineage>
        <taxon>Bacteria</taxon>
        <taxon>Pseudomonadati</taxon>
        <taxon>Pseudomonadota</taxon>
        <taxon>Alphaproteobacteria</taxon>
        <taxon>Parvularculales</taxon>
        <taxon>Parvularculaceae</taxon>
        <taxon>Hyphococcus</taxon>
    </lineage>
</organism>
<evidence type="ECO:0000256" key="1">
    <source>
        <dbReference type="ARBA" id="ARBA00009437"/>
    </source>
</evidence>
<dbReference type="InterPro" id="IPR036388">
    <property type="entry name" value="WH-like_DNA-bd_sf"/>
</dbReference>
<accession>A0ABW1KYI8</accession>
<keyword evidence="4" id="KW-0804">Transcription</keyword>
<dbReference type="PANTHER" id="PTHR30118:SF15">
    <property type="entry name" value="TRANSCRIPTIONAL REGULATORY PROTEIN"/>
    <property type="match status" value="1"/>
</dbReference>
<evidence type="ECO:0000313" key="6">
    <source>
        <dbReference type="EMBL" id="MFC6035508.1"/>
    </source>
</evidence>
<dbReference type="Pfam" id="PF00126">
    <property type="entry name" value="HTH_1"/>
    <property type="match status" value="1"/>
</dbReference>
<dbReference type="InterPro" id="IPR037402">
    <property type="entry name" value="YidZ_PBP2"/>
</dbReference>
<evidence type="ECO:0000256" key="4">
    <source>
        <dbReference type="ARBA" id="ARBA00023163"/>
    </source>
</evidence>
<evidence type="ECO:0000256" key="3">
    <source>
        <dbReference type="ARBA" id="ARBA00023125"/>
    </source>
</evidence>